<dbReference type="GO" id="GO:0003700">
    <property type="term" value="F:DNA-binding transcription factor activity"/>
    <property type="evidence" value="ECO:0007669"/>
    <property type="project" value="InterPro"/>
</dbReference>
<name>A0A2T3JU48_PHOPO</name>
<dbReference type="Proteomes" id="UP000241405">
    <property type="component" value="Unassembled WGS sequence"/>
</dbReference>
<dbReference type="CDD" id="cd05466">
    <property type="entry name" value="PBP2_LTTR_substrate"/>
    <property type="match status" value="1"/>
</dbReference>
<dbReference type="InterPro" id="IPR036390">
    <property type="entry name" value="WH_DNA-bd_sf"/>
</dbReference>
<keyword evidence="4" id="KW-0804">Transcription</keyword>
<evidence type="ECO:0000256" key="3">
    <source>
        <dbReference type="ARBA" id="ARBA00023125"/>
    </source>
</evidence>
<comment type="similarity">
    <text evidence="1">Belongs to the LysR transcriptional regulatory family.</text>
</comment>
<dbReference type="PRINTS" id="PR00039">
    <property type="entry name" value="HTHLYSR"/>
</dbReference>
<dbReference type="Gene3D" id="3.40.190.290">
    <property type="match status" value="1"/>
</dbReference>
<dbReference type="EMBL" id="PYMP01000006">
    <property type="protein sequence ID" value="PSU52673.1"/>
    <property type="molecule type" value="Genomic_DNA"/>
</dbReference>
<keyword evidence="8" id="KW-1185">Reference proteome</keyword>
<comment type="caution">
    <text evidence="7">The sequence shown here is derived from an EMBL/GenBank/DDBJ whole genome shotgun (WGS) entry which is preliminary data.</text>
</comment>
<dbReference type="InterPro" id="IPR036388">
    <property type="entry name" value="WH-like_DNA-bd_sf"/>
</dbReference>
<dbReference type="SUPFAM" id="SSF53850">
    <property type="entry name" value="Periplasmic binding protein-like II"/>
    <property type="match status" value="1"/>
</dbReference>
<dbReference type="Pfam" id="PF03466">
    <property type="entry name" value="LysR_substrate"/>
    <property type="match status" value="1"/>
</dbReference>
<feature type="domain" description="HTH lysR-type" evidence="5">
    <location>
        <begin position="2"/>
        <end position="59"/>
    </location>
</feature>
<dbReference type="STRING" id="659.AYY26_00070"/>
<reference evidence="8 9" key="1">
    <citation type="submission" date="2018-03" db="EMBL/GenBank/DDBJ databases">
        <title>Whole genome sequencing of Histamine producing bacteria.</title>
        <authorList>
            <person name="Butler K."/>
        </authorList>
    </citation>
    <scope>NUCLEOTIDE SEQUENCE [LARGE SCALE GENOMIC DNA]</scope>
    <source>
        <strain evidence="7 9">FS-6.1</strain>
        <strain evidence="6 8">FS-6.2</strain>
    </source>
</reference>
<dbReference type="Proteomes" id="UP000241618">
    <property type="component" value="Unassembled WGS sequence"/>
</dbReference>
<dbReference type="AlphaFoldDB" id="A0A2T3JU48"/>
<dbReference type="SUPFAM" id="SSF46785">
    <property type="entry name" value="Winged helix' DNA-binding domain"/>
    <property type="match status" value="1"/>
</dbReference>
<dbReference type="PANTHER" id="PTHR30126">
    <property type="entry name" value="HTH-TYPE TRANSCRIPTIONAL REGULATOR"/>
    <property type="match status" value="1"/>
</dbReference>
<dbReference type="Pfam" id="PF00126">
    <property type="entry name" value="HTH_1"/>
    <property type="match status" value="1"/>
</dbReference>
<evidence type="ECO:0000259" key="5">
    <source>
        <dbReference type="PROSITE" id="PS50931"/>
    </source>
</evidence>
<evidence type="ECO:0000256" key="1">
    <source>
        <dbReference type="ARBA" id="ARBA00009437"/>
    </source>
</evidence>
<keyword evidence="3" id="KW-0238">DNA-binding</keyword>
<accession>A0A2T3JU48</accession>
<dbReference type="PROSITE" id="PS50931">
    <property type="entry name" value="HTH_LYSR"/>
    <property type="match status" value="1"/>
</dbReference>
<dbReference type="EMBL" id="PYMO01000005">
    <property type="protein sequence ID" value="PSU26029.1"/>
    <property type="molecule type" value="Genomic_DNA"/>
</dbReference>
<gene>
    <name evidence="7" type="ORF">C9J18_08985</name>
    <name evidence="6" type="ORF">CTM96_07925</name>
</gene>
<dbReference type="RefSeq" id="WP_107189655.1">
    <property type="nucleotide sequence ID" value="NZ_PYMN01000007.1"/>
</dbReference>
<evidence type="ECO:0000256" key="4">
    <source>
        <dbReference type="ARBA" id="ARBA00023163"/>
    </source>
</evidence>
<dbReference type="Gene3D" id="1.10.10.10">
    <property type="entry name" value="Winged helix-like DNA-binding domain superfamily/Winged helix DNA-binding domain"/>
    <property type="match status" value="1"/>
</dbReference>
<keyword evidence="2" id="KW-0805">Transcription regulation</keyword>
<dbReference type="InterPro" id="IPR005119">
    <property type="entry name" value="LysR_subst-bd"/>
</dbReference>
<evidence type="ECO:0000313" key="8">
    <source>
        <dbReference type="Proteomes" id="UP000241405"/>
    </source>
</evidence>
<proteinExistence type="inferred from homology"/>
<evidence type="ECO:0000313" key="7">
    <source>
        <dbReference type="EMBL" id="PSU52673.1"/>
    </source>
</evidence>
<evidence type="ECO:0000313" key="6">
    <source>
        <dbReference type="EMBL" id="PSU26029.1"/>
    </source>
</evidence>
<dbReference type="GO" id="GO:0000976">
    <property type="term" value="F:transcription cis-regulatory region binding"/>
    <property type="evidence" value="ECO:0007669"/>
    <property type="project" value="TreeGrafter"/>
</dbReference>
<evidence type="ECO:0000313" key="9">
    <source>
        <dbReference type="Proteomes" id="UP000241618"/>
    </source>
</evidence>
<sequence length="296" mass="33811">MINPQWLTTFKTLIETGHFTQTADILHMTQPGVSQHIKKLEQACGYQLITRYNKQFEITEQGLLVYQYAQQQTQQYQTLLHSLQVDSPYDGICRLACSGSFALSLYPQLLRLQQQHPKLHFHLEAAPNHKILDDIENNTIDMGIVTQEPVNNQLQATMIGQEPLCLVLPLRYKNSDINIDLLTTCGLINHPDAQYYLTKYFHSCGHTDLATIEIEQLPITSYINQLNQILIAVAEGIGFTVLPQSAIAHFSDKDKLYIAPPLTIVTETLFIIQKRHRYLPVRYQTVTSLLVSLHQK</sequence>
<protein>
    <submittedName>
        <fullName evidence="7">LysR family transcriptional regulator</fullName>
    </submittedName>
</protein>
<evidence type="ECO:0000256" key="2">
    <source>
        <dbReference type="ARBA" id="ARBA00023015"/>
    </source>
</evidence>
<organism evidence="7 9">
    <name type="scientific">Photobacterium phosphoreum</name>
    <dbReference type="NCBI Taxonomy" id="659"/>
    <lineage>
        <taxon>Bacteria</taxon>
        <taxon>Pseudomonadati</taxon>
        <taxon>Pseudomonadota</taxon>
        <taxon>Gammaproteobacteria</taxon>
        <taxon>Vibrionales</taxon>
        <taxon>Vibrionaceae</taxon>
        <taxon>Photobacterium</taxon>
    </lineage>
</organism>
<dbReference type="InterPro" id="IPR000847">
    <property type="entry name" value="LysR_HTH_N"/>
</dbReference>
<dbReference type="PANTHER" id="PTHR30126:SF99">
    <property type="entry name" value="TRANSCRIPTIONAL REGULATOR LYSR FAMILY"/>
    <property type="match status" value="1"/>
</dbReference>